<dbReference type="PANTHER" id="PTHR42886">
    <property type="entry name" value="RE40534P-RELATED"/>
    <property type="match status" value="1"/>
</dbReference>
<dbReference type="SUPFAM" id="SSF53474">
    <property type="entry name" value="alpha/beta-Hydrolases"/>
    <property type="match status" value="1"/>
</dbReference>
<feature type="domain" description="AB hydrolase-1" evidence="2">
    <location>
        <begin position="68"/>
        <end position="330"/>
    </location>
</feature>
<dbReference type="Pfam" id="PF00561">
    <property type="entry name" value="Abhydrolase_1"/>
    <property type="match status" value="1"/>
</dbReference>
<evidence type="ECO:0000259" key="2">
    <source>
        <dbReference type="Pfam" id="PF00561"/>
    </source>
</evidence>
<dbReference type="OrthoDB" id="7457040at2759"/>
<evidence type="ECO:0000313" key="4">
    <source>
        <dbReference type="Proteomes" id="UP000594262"/>
    </source>
</evidence>
<name>A0A7M5WT79_9CNID</name>
<dbReference type="Gene3D" id="3.40.50.1820">
    <property type="entry name" value="alpha/beta hydrolase"/>
    <property type="match status" value="1"/>
</dbReference>
<dbReference type="Proteomes" id="UP000594262">
    <property type="component" value="Unplaced"/>
</dbReference>
<accession>A0A7M5WT79</accession>
<dbReference type="GO" id="GO:0005739">
    <property type="term" value="C:mitochondrion"/>
    <property type="evidence" value="ECO:0007669"/>
    <property type="project" value="TreeGrafter"/>
</dbReference>
<dbReference type="InterPro" id="IPR000073">
    <property type="entry name" value="AB_hydrolase_1"/>
</dbReference>
<dbReference type="GO" id="GO:0006654">
    <property type="term" value="P:phosphatidic acid biosynthetic process"/>
    <property type="evidence" value="ECO:0007669"/>
    <property type="project" value="TreeGrafter"/>
</dbReference>
<protein>
    <recommendedName>
        <fullName evidence="2">AB hydrolase-1 domain-containing protein</fullName>
    </recommendedName>
</protein>
<organism evidence="3 4">
    <name type="scientific">Clytia hemisphaerica</name>
    <dbReference type="NCBI Taxonomy" id="252671"/>
    <lineage>
        <taxon>Eukaryota</taxon>
        <taxon>Metazoa</taxon>
        <taxon>Cnidaria</taxon>
        <taxon>Hydrozoa</taxon>
        <taxon>Hydroidolina</taxon>
        <taxon>Leptothecata</taxon>
        <taxon>Obeliida</taxon>
        <taxon>Clytiidae</taxon>
        <taxon>Clytia</taxon>
    </lineage>
</organism>
<dbReference type="RefSeq" id="XP_066936673.1">
    <property type="nucleotide sequence ID" value="XM_067080572.1"/>
</dbReference>
<dbReference type="PRINTS" id="PR00111">
    <property type="entry name" value="ABHYDROLASE"/>
</dbReference>
<evidence type="ECO:0000313" key="3">
    <source>
        <dbReference type="EnsemblMetazoa" id="CLYHEMP012775.1"/>
    </source>
</evidence>
<dbReference type="AlphaFoldDB" id="A0A7M5WT79"/>
<evidence type="ECO:0000256" key="1">
    <source>
        <dbReference type="ARBA" id="ARBA00038097"/>
    </source>
</evidence>
<dbReference type="GO" id="GO:0005811">
    <property type="term" value="C:lipid droplet"/>
    <property type="evidence" value="ECO:0007669"/>
    <property type="project" value="TreeGrafter"/>
</dbReference>
<reference evidence="3" key="1">
    <citation type="submission" date="2021-01" db="UniProtKB">
        <authorList>
            <consortium name="EnsemblMetazoa"/>
        </authorList>
    </citation>
    <scope>IDENTIFICATION</scope>
</reference>
<dbReference type="InterPro" id="IPR029058">
    <property type="entry name" value="AB_hydrolase_fold"/>
</dbReference>
<sequence length="361" mass="41251">MTEAKRLDERKCSGCMKWTPTSPEKFHEAEKLMYQVLKNDHETKFIEISNKNVIRTLKVGNHDDKTHPPLLMIHGFAAGSGFWMWNLDALSKTRNVYAIDLLGFARSSRPVFPEVPEEVDELFIQSIEDWRRQMRLEKIIILGHSFGGYISSIYSIKYPDRVLHLILDDPWGFPQIPEPGTGILENIPKWKIRLFKILTSFNPLSALRAAGPWGPSLVGRLRSDIVAKYDPLYSNEENSPIAHYIFHCNAQKPSGETAFQTVSDKMVFAKNPLIHRFKDQFPNNKPVTIITGGDSWVNGISDFQSVQDILSDKQLTVYFVEDAGHHVHADQPNIFNKMVDSICTKTQTEYVKTFGRLETSI</sequence>
<dbReference type="GO" id="GO:0042171">
    <property type="term" value="F:lysophosphatidic acid acyltransferase activity"/>
    <property type="evidence" value="ECO:0007669"/>
    <property type="project" value="TreeGrafter"/>
</dbReference>
<keyword evidence="4" id="KW-1185">Reference proteome</keyword>
<dbReference type="EnsemblMetazoa" id="CLYHEMT012775.1">
    <property type="protein sequence ID" value="CLYHEMP012775.1"/>
    <property type="gene ID" value="CLYHEMG012775"/>
</dbReference>
<dbReference type="PANTHER" id="PTHR42886:SF29">
    <property type="entry name" value="PUMMELIG, ISOFORM A"/>
    <property type="match status" value="1"/>
</dbReference>
<dbReference type="GeneID" id="136824586"/>
<comment type="similarity">
    <text evidence="1">Belongs to the peptidase S33 family. ABHD4/ABHD5 subfamily.</text>
</comment>
<dbReference type="GO" id="GO:0055088">
    <property type="term" value="P:lipid homeostasis"/>
    <property type="evidence" value="ECO:0007669"/>
    <property type="project" value="TreeGrafter"/>
</dbReference>
<dbReference type="GO" id="GO:0052689">
    <property type="term" value="F:carboxylic ester hydrolase activity"/>
    <property type="evidence" value="ECO:0007669"/>
    <property type="project" value="TreeGrafter"/>
</dbReference>
<proteinExistence type="inferred from homology"/>